<dbReference type="InterPro" id="IPR036305">
    <property type="entry name" value="RGS_sf"/>
</dbReference>
<feature type="compositionally biased region" description="Polar residues" evidence="2">
    <location>
        <begin position="1"/>
        <end position="25"/>
    </location>
</feature>
<feature type="region of interest" description="Disordered" evidence="2">
    <location>
        <begin position="1044"/>
        <end position="1076"/>
    </location>
</feature>
<dbReference type="InterPro" id="IPR058855">
    <property type="entry name" value="RGS1/SST2-like_Fungal-DR"/>
</dbReference>
<feature type="compositionally biased region" description="Low complexity" evidence="2">
    <location>
        <begin position="471"/>
        <end position="498"/>
    </location>
</feature>
<evidence type="ECO:0000313" key="6">
    <source>
        <dbReference type="Proteomes" id="UP001176517"/>
    </source>
</evidence>
<dbReference type="InterPro" id="IPR036390">
    <property type="entry name" value="WH_DNA-bd_sf"/>
</dbReference>
<dbReference type="PANTHER" id="PTHR10845:SF192">
    <property type="entry name" value="DOUBLE HIT, ISOFORM B"/>
    <property type="match status" value="1"/>
</dbReference>
<feature type="compositionally biased region" description="Low complexity" evidence="2">
    <location>
        <begin position="785"/>
        <end position="805"/>
    </location>
</feature>
<feature type="compositionally biased region" description="Low complexity" evidence="2">
    <location>
        <begin position="570"/>
        <end position="580"/>
    </location>
</feature>
<feature type="compositionally biased region" description="Low complexity" evidence="2">
    <location>
        <begin position="505"/>
        <end position="522"/>
    </location>
</feature>
<dbReference type="GO" id="GO:0035556">
    <property type="term" value="P:intracellular signal transduction"/>
    <property type="evidence" value="ECO:0007669"/>
    <property type="project" value="InterPro"/>
</dbReference>
<feature type="compositionally biased region" description="Low complexity" evidence="2">
    <location>
        <begin position="237"/>
        <end position="252"/>
    </location>
</feature>
<dbReference type="Pfam" id="PF25889">
    <property type="entry name" value="WHD_Fungal_DR"/>
    <property type="match status" value="1"/>
</dbReference>
<evidence type="ECO:0000256" key="1">
    <source>
        <dbReference type="ARBA" id="ARBA00022700"/>
    </source>
</evidence>
<feature type="compositionally biased region" description="Low complexity" evidence="2">
    <location>
        <begin position="903"/>
        <end position="925"/>
    </location>
</feature>
<feature type="compositionally biased region" description="Basic and acidic residues" evidence="2">
    <location>
        <begin position="541"/>
        <end position="551"/>
    </location>
</feature>
<sequence>MSNSESSLGSHLPTRTRQQTSSRMMKTTRRGRPFAKDTHDLFATLIVSLQLTTHRQMFKSYPNSFTTDEAAENLSALKFSQSNRAPDPNEPSRVITTTTTTTFSMNREMAKGICQHFMDARLIENAADISSAIFKERGIYMLTPKGLHILERFITKNGINGEHLLKVFSSQPICMKLLHLERRSSDDELLINTPVLYVIFRRFVGRAPNYPYGQGRILDQGPQPQGGRDSGMGGGNSSSSSSSNNNNNIRMGDSAEEMGYGRNQEFDRTLGVEMADVVEKPPKGSASKTAILYRHTFTAIQALDWLCDYTTVCGRDEAAELAAHFVRLGLIELVIDRGRKDLDDRAIVLVQGEDPAVPGQWTEGELRCSHKAIYTVTPLGRAIARWEGYESLQPSYLAKFQTSSASVQQTTSAAATGGAGGTNAVASPLNMHSPSPGMGAPGKPGLHASLSNVAANHQASLRDSSDYASPQQQQQQQHQHQFTQPSASSRSASPSAASLGGGSGAPPAALGHDAFGEGSASTSGGGGGGGGGMVGSSSRGARGDGPMEHMRSGSISRRSMGGAGGGSKGSGRPDLSSASGSAGGVGTGPSGSNSRLPRVASNQADRLRTDFLSAGGGGSGVQDVDSNHSSPSSSSAALAAMQLQYPGISANTIHAHAIALAIANEQSSYNQRDSNTNRLKQILEEPALRTLFREFLKNNFCEENLSFWLDVQDFKRRFHTTSSAVAVRATWDKHDEDKWTSSKRERPDKDAMSAHSGSSTGNVASVASGLGNVVRRLGNKALGPSTSSSNSAAGATTSSSSSQAAQHGLNAMEKHQQDLITMALVIYQTYLAPASPCELNIEHNLRSELVSYMKRVLSNDQNAKTGLDGKGKELERRLMGISLEAGAGSAVNSPGGAHLVPDGPSLSSGPTGSTAAAAAASAARSGSHRPDFGDATSSSPSSGHSGLPGLPSVSGGGRLNSTNSPYGPATLHASQLQTMVRLYERIQDHIFRLMATDSVPRFIKDARFQALVRNVEEYSVALETSRSGGIVGIGLGGTGSFLGPSSSSNSGGTLGGGGSGLGAGDDGPTGSGGSGL</sequence>
<feature type="compositionally biased region" description="Gly residues" evidence="2">
    <location>
        <begin position="523"/>
        <end position="534"/>
    </location>
</feature>
<dbReference type="InterPro" id="IPR000591">
    <property type="entry name" value="DEP_dom"/>
</dbReference>
<dbReference type="SUPFAM" id="SSF48097">
    <property type="entry name" value="Regulator of G-protein signaling, RGS"/>
    <property type="match status" value="1"/>
</dbReference>
<feature type="domain" description="DEP" evidence="4">
    <location>
        <begin position="293"/>
        <end position="352"/>
    </location>
</feature>
<dbReference type="SUPFAM" id="SSF46785">
    <property type="entry name" value="Winged helix' DNA-binding domain"/>
    <property type="match status" value="2"/>
</dbReference>
<dbReference type="Pfam" id="PF00615">
    <property type="entry name" value="RGS"/>
    <property type="match status" value="1"/>
</dbReference>
<keyword evidence="1" id="KW-0734">Signal transduction inhibitor</keyword>
<feature type="region of interest" description="Disordered" evidence="2">
    <location>
        <begin position="1"/>
        <end position="31"/>
    </location>
</feature>
<organism evidence="5 6">
    <name type="scientific">Tilletia horrida</name>
    <dbReference type="NCBI Taxonomy" id="155126"/>
    <lineage>
        <taxon>Eukaryota</taxon>
        <taxon>Fungi</taxon>
        <taxon>Dikarya</taxon>
        <taxon>Basidiomycota</taxon>
        <taxon>Ustilaginomycotina</taxon>
        <taxon>Exobasidiomycetes</taxon>
        <taxon>Tilletiales</taxon>
        <taxon>Tilletiaceae</taxon>
        <taxon>Tilletia</taxon>
    </lineage>
</organism>
<evidence type="ECO:0000259" key="3">
    <source>
        <dbReference type="PROSITE" id="PS50132"/>
    </source>
</evidence>
<feature type="compositionally biased region" description="Polar residues" evidence="2">
    <location>
        <begin position="449"/>
        <end position="470"/>
    </location>
</feature>
<feature type="domain" description="RGS" evidence="3">
    <location>
        <begin position="982"/>
        <end position="1012"/>
    </location>
</feature>
<feature type="region of interest" description="Disordered" evidence="2">
    <location>
        <begin position="890"/>
        <end position="970"/>
    </location>
</feature>
<evidence type="ECO:0000256" key="2">
    <source>
        <dbReference type="SAM" id="MobiDB-lite"/>
    </source>
</evidence>
<feature type="compositionally biased region" description="Basic and acidic residues" evidence="2">
    <location>
        <begin position="734"/>
        <end position="752"/>
    </location>
</feature>
<comment type="caution">
    <text evidence="5">The sequence shown here is derived from an EMBL/GenBank/DDBJ whole genome shotgun (WGS) entry which is preliminary data.</text>
</comment>
<proteinExistence type="predicted"/>
<dbReference type="SMART" id="SM00049">
    <property type="entry name" value="DEP"/>
    <property type="match status" value="2"/>
</dbReference>
<feature type="region of interest" description="Disordered" evidence="2">
    <location>
        <begin position="424"/>
        <end position="633"/>
    </location>
</feature>
<dbReference type="InterPro" id="IPR036388">
    <property type="entry name" value="WH-like_DNA-bd_sf"/>
</dbReference>
<feature type="region of interest" description="Disordered" evidence="2">
    <location>
        <begin position="734"/>
        <end position="763"/>
    </location>
</feature>
<feature type="compositionally biased region" description="Gly residues" evidence="2">
    <location>
        <begin position="1052"/>
        <end position="1076"/>
    </location>
</feature>
<accession>A0AAN6GPM0</accession>
<reference evidence="5" key="1">
    <citation type="journal article" date="2023" name="PhytoFront">
        <title>Draft Genome Resources of Seven Strains of Tilletia horrida, Causal Agent of Kernel Smut of Rice.</title>
        <authorList>
            <person name="Khanal S."/>
            <person name="Antony Babu S."/>
            <person name="Zhou X.G."/>
        </authorList>
    </citation>
    <scope>NUCLEOTIDE SEQUENCE</scope>
    <source>
        <strain evidence="5">TX6</strain>
    </source>
</reference>
<dbReference type="InterPro" id="IPR016137">
    <property type="entry name" value="RGS"/>
</dbReference>
<evidence type="ECO:0000259" key="4">
    <source>
        <dbReference type="PROSITE" id="PS50186"/>
    </source>
</evidence>
<dbReference type="Proteomes" id="UP001176517">
    <property type="component" value="Unassembled WGS sequence"/>
</dbReference>
<dbReference type="SMART" id="SM00315">
    <property type="entry name" value="RGS"/>
    <property type="match status" value="1"/>
</dbReference>
<name>A0AAN6GPM0_9BASI</name>
<protein>
    <recommendedName>
        <fullName evidence="7">RGS domain-containing protein</fullName>
    </recommendedName>
</protein>
<feature type="region of interest" description="Disordered" evidence="2">
    <location>
        <begin position="214"/>
        <end position="258"/>
    </location>
</feature>
<dbReference type="InterPro" id="IPR044926">
    <property type="entry name" value="RGS_subdomain_2"/>
</dbReference>
<feature type="region of interest" description="Disordered" evidence="2">
    <location>
        <begin position="778"/>
        <end position="810"/>
    </location>
</feature>
<dbReference type="PROSITE" id="PS50186">
    <property type="entry name" value="DEP"/>
    <property type="match status" value="1"/>
</dbReference>
<dbReference type="PANTHER" id="PTHR10845">
    <property type="entry name" value="REGULATOR OF G PROTEIN SIGNALING"/>
    <property type="match status" value="1"/>
</dbReference>
<dbReference type="Gene3D" id="1.10.10.10">
    <property type="entry name" value="Winged helix-like DNA-binding domain superfamily/Winged helix DNA-binding domain"/>
    <property type="match status" value="2"/>
</dbReference>
<dbReference type="PROSITE" id="PS50132">
    <property type="entry name" value="RGS"/>
    <property type="match status" value="2"/>
</dbReference>
<dbReference type="Gene3D" id="1.10.167.10">
    <property type="entry name" value="Regulator of G-protein Signalling 4, domain 2"/>
    <property type="match status" value="2"/>
</dbReference>
<feature type="compositionally biased region" description="Low complexity" evidence="2">
    <location>
        <begin position="937"/>
        <end position="953"/>
    </location>
</feature>
<gene>
    <name evidence="5" type="ORF">OC846_004469</name>
</gene>
<evidence type="ECO:0008006" key="7">
    <source>
        <dbReference type="Google" id="ProtNLM"/>
    </source>
</evidence>
<evidence type="ECO:0000313" key="5">
    <source>
        <dbReference type="EMBL" id="KAK0548458.1"/>
    </source>
</evidence>
<dbReference type="AlphaFoldDB" id="A0AAN6GPM0"/>
<feature type="domain" description="RGS" evidence="3">
    <location>
        <begin position="678"/>
        <end position="716"/>
    </location>
</feature>
<keyword evidence="6" id="KW-1185">Reference proteome</keyword>
<dbReference type="EMBL" id="JAPDMZ010000135">
    <property type="protein sequence ID" value="KAK0548458.1"/>
    <property type="molecule type" value="Genomic_DNA"/>
</dbReference>
<dbReference type="CDD" id="cd04450">
    <property type="entry name" value="DEP_RGS7-like"/>
    <property type="match status" value="1"/>
</dbReference>
<dbReference type="GO" id="GO:0009968">
    <property type="term" value="P:negative regulation of signal transduction"/>
    <property type="evidence" value="ECO:0007669"/>
    <property type="project" value="UniProtKB-KW"/>
</dbReference>